<evidence type="ECO:0000313" key="6">
    <source>
        <dbReference type="Proteomes" id="UP000000845"/>
    </source>
</evidence>
<keyword evidence="6" id="KW-1185">Reference proteome</keyword>
<reference evidence="5 6" key="2">
    <citation type="journal article" date="2010" name="Stand. Genomic Sci.">
        <title>Complete genome sequence of Sebaldella termitidis type strain (NCTC 11300).</title>
        <authorList>
            <person name="Harmon-Smith M."/>
            <person name="Celia L."/>
            <person name="Chertkov O."/>
            <person name="Lapidus A."/>
            <person name="Copeland A."/>
            <person name="Glavina Del Rio T."/>
            <person name="Nolan M."/>
            <person name="Lucas S."/>
            <person name="Tice H."/>
            <person name="Cheng J.F."/>
            <person name="Han C."/>
            <person name="Detter J.C."/>
            <person name="Bruce D."/>
            <person name="Goodwin L."/>
            <person name="Pitluck S."/>
            <person name="Pati A."/>
            <person name="Liolios K."/>
            <person name="Ivanova N."/>
            <person name="Mavromatis K."/>
            <person name="Mikhailova N."/>
            <person name="Chen A."/>
            <person name="Palaniappan K."/>
            <person name="Land M."/>
            <person name="Hauser L."/>
            <person name="Chang Y.J."/>
            <person name="Jeffries C.D."/>
            <person name="Brettin T."/>
            <person name="Goker M."/>
            <person name="Beck B."/>
            <person name="Bristow J."/>
            <person name="Eisen J.A."/>
            <person name="Markowitz V."/>
            <person name="Hugenholtz P."/>
            <person name="Kyrpides N.C."/>
            <person name="Klenk H.P."/>
            <person name="Chen F."/>
        </authorList>
    </citation>
    <scope>NUCLEOTIDE SEQUENCE [LARGE SCALE GENOMIC DNA]</scope>
    <source>
        <strain evidence="6">ATCC 33386 / NCTC 11300</strain>
    </source>
</reference>
<dbReference type="eggNOG" id="COG1846">
    <property type="taxonomic scope" value="Bacteria"/>
</dbReference>
<dbReference type="HOGENOM" id="CLU_083287_27_3_0"/>
<evidence type="ECO:0000256" key="3">
    <source>
        <dbReference type="ARBA" id="ARBA00023163"/>
    </source>
</evidence>
<evidence type="ECO:0000259" key="4">
    <source>
        <dbReference type="PROSITE" id="PS50995"/>
    </source>
</evidence>
<evidence type="ECO:0000256" key="2">
    <source>
        <dbReference type="ARBA" id="ARBA00023125"/>
    </source>
</evidence>
<dbReference type="Proteomes" id="UP000000845">
    <property type="component" value="Chromosome"/>
</dbReference>
<dbReference type="PROSITE" id="PS50995">
    <property type="entry name" value="HTH_MARR_2"/>
    <property type="match status" value="1"/>
</dbReference>
<dbReference type="PANTHER" id="PTHR42756">
    <property type="entry name" value="TRANSCRIPTIONAL REGULATOR, MARR"/>
    <property type="match status" value="1"/>
</dbReference>
<reference evidence="6" key="1">
    <citation type="submission" date="2009-09" db="EMBL/GenBank/DDBJ databases">
        <title>The complete chromosome of Sebaldella termitidis ATCC 33386.</title>
        <authorList>
            <consortium name="US DOE Joint Genome Institute (JGI-PGF)"/>
            <person name="Lucas S."/>
            <person name="Copeland A."/>
            <person name="Lapidus A."/>
            <person name="Glavina del Rio T."/>
            <person name="Dalin E."/>
            <person name="Tice H."/>
            <person name="Bruce D."/>
            <person name="Goodwin L."/>
            <person name="Pitluck S."/>
            <person name="Kyrpides N."/>
            <person name="Mavromatis K."/>
            <person name="Ivanova N."/>
            <person name="Mikhailova N."/>
            <person name="Sims D."/>
            <person name="Meincke L."/>
            <person name="Brettin T."/>
            <person name="Detter J.C."/>
            <person name="Han C."/>
            <person name="Larimer F."/>
            <person name="Land M."/>
            <person name="Hauser L."/>
            <person name="Markowitz V."/>
            <person name="Cheng J.F."/>
            <person name="Hugenholtz P."/>
            <person name="Woyke T."/>
            <person name="Wu D."/>
            <person name="Eisen J.A."/>
        </authorList>
    </citation>
    <scope>NUCLEOTIDE SEQUENCE [LARGE SCALE GENOMIC DNA]</scope>
    <source>
        <strain evidence="6">ATCC 33386 / NCTC 11300</strain>
    </source>
</reference>
<name>D1AL90_SEBTE</name>
<dbReference type="SUPFAM" id="SSF46785">
    <property type="entry name" value="Winged helix' DNA-binding domain"/>
    <property type="match status" value="1"/>
</dbReference>
<dbReference type="EMBL" id="CP001739">
    <property type="protein sequence ID" value="ACZ09233.1"/>
    <property type="molecule type" value="Genomic_DNA"/>
</dbReference>
<keyword evidence="2" id="KW-0238">DNA-binding</keyword>
<gene>
    <name evidence="5" type="ordered locus">Sterm_2380</name>
</gene>
<dbReference type="GO" id="GO:0003677">
    <property type="term" value="F:DNA binding"/>
    <property type="evidence" value="ECO:0007669"/>
    <property type="project" value="UniProtKB-KW"/>
</dbReference>
<dbReference type="SMART" id="SM00347">
    <property type="entry name" value="HTH_MARR"/>
    <property type="match status" value="1"/>
</dbReference>
<organism evidence="5 6">
    <name type="scientific">Sebaldella termitidis (strain ATCC 33386 / NCTC 11300)</name>
    <dbReference type="NCBI Taxonomy" id="526218"/>
    <lineage>
        <taxon>Bacteria</taxon>
        <taxon>Fusobacteriati</taxon>
        <taxon>Fusobacteriota</taxon>
        <taxon>Fusobacteriia</taxon>
        <taxon>Fusobacteriales</taxon>
        <taxon>Leptotrichiaceae</taxon>
        <taxon>Sebaldella</taxon>
    </lineage>
</organism>
<evidence type="ECO:0000313" key="5">
    <source>
        <dbReference type="EMBL" id="ACZ09233.1"/>
    </source>
</evidence>
<keyword evidence="1" id="KW-0805">Transcription regulation</keyword>
<dbReference type="PANTHER" id="PTHR42756:SF1">
    <property type="entry name" value="TRANSCRIPTIONAL REPRESSOR OF EMRAB OPERON"/>
    <property type="match status" value="1"/>
</dbReference>
<dbReference type="Gene3D" id="1.10.10.10">
    <property type="entry name" value="Winged helix-like DNA-binding domain superfamily/Winged helix DNA-binding domain"/>
    <property type="match status" value="1"/>
</dbReference>
<dbReference type="STRING" id="526218.Sterm_2380"/>
<dbReference type="KEGG" id="str:Sterm_2380"/>
<dbReference type="Pfam" id="PF01047">
    <property type="entry name" value="MarR"/>
    <property type="match status" value="1"/>
</dbReference>
<dbReference type="RefSeq" id="WP_012861827.1">
    <property type="nucleotide sequence ID" value="NC_013517.1"/>
</dbReference>
<accession>D1AL90</accession>
<keyword evidence="3" id="KW-0804">Transcription</keyword>
<dbReference type="InterPro" id="IPR000835">
    <property type="entry name" value="HTH_MarR-typ"/>
</dbReference>
<dbReference type="GO" id="GO:0003700">
    <property type="term" value="F:DNA-binding transcription factor activity"/>
    <property type="evidence" value="ECO:0007669"/>
    <property type="project" value="InterPro"/>
</dbReference>
<evidence type="ECO:0000256" key="1">
    <source>
        <dbReference type="ARBA" id="ARBA00023015"/>
    </source>
</evidence>
<dbReference type="InterPro" id="IPR036388">
    <property type="entry name" value="WH-like_DNA-bd_sf"/>
</dbReference>
<protein>
    <submittedName>
        <fullName evidence="5">Transcriptional regulator, TrmB</fullName>
    </submittedName>
</protein>
<proteinExistence type="predicted"/>
<dbReference type="AlphaFoldDB" id="D1AL90"/>
<feature type="domain" description="HTH marR-type" evidence="4">
    <location>
        <begin position="1"/>
        <end position="127"/>
    </location>
</feature>
<sequence>MLAHQKITGKIDSYLSRFEVTSTQISILLLLVISENGFETPGSISRKLGLSNPTISNVIKTLNKKELVKKEVSEKDKRFCNICITSKGLIFLNEVMSEYHLKYERLLMNFTSEELKYLKHNSLKLFCSLDFF</sequence>
<dbReference type="InterPro" id="IPR036390">
    <property type="entry name" value="WH_DNA-bd_sf"/>
</dbReference>
<dbReference type="PRINTS" id="PR00598">
    <property type="entry name" value="HTHMARR"/>
</dbReference>